<dbReference type="AlphaFoldDB" id="A0A212LLF4"/>
<keyword evidence="1" id="KW-0812">Transmembrane</keyword>
<feature type="transmembrane region" description="Helical" evidence="1">
    <location>
        <begin position="120"/>
        <end position="139"/>
    </location>
</feature>
<feature type="domain" description="DUF1468" evidence="2">
    <location>
        <begin position="8"/>
        <end position="144"/>
    </location>
</feature>
<protein>
    <recommendedName>
        <fullName evidence="2">DUF1468 domain-containing protein</fullName>
    </recommendedName>
</protein>
<feature type="transmembrane region" description="Helical" evidence="1">
    <location>
        <begin position="39"/>
        <end position="58"/>
    </location>
</feature>
<accession>A0A212LLF4</accession>
<feature type="transmembrane region" description="Helical" evidence="1">
    <location>
        <begin position="6"/>
        <end position="27"/>
    </location>
</feature>
<name>A0A212LLF4_9FIRM</name>
<reference evidence="3" key="1">
    <citation type="submission" date="2016-08" db="EMBL/GenBank/DDBJ databases">
        <authorList>
            <person name="Seilhamer J.J."/>
        </authorList>
    </citation>
    <scope>NUCLEOTIDE SEQUENCE</scope>
    <source>
        <strain evidence="3">86</strain>
    </source>
</reference>
<dbReference type="InterPro" id="IPR009936">
    <property type="entry name" value="DUF1468"/>
</dbReference>
<dbReference type="Pfam" id="PF07331">
    <property type="entry name" value="TctB"/>
    <property type="match status" value="1"/>
</dbReference>
<evidence type="ECO:0000256" key="1">
    <source>
        <dbReference type="SAM" id="Phobius"/>
    </source>
</evidence>
<dbReference type="RefSeq" id="WP_075757344.1">
    <property type="nucleotide sequence ID" value="NZ_LT608335.1"/>
</dbReference>
<sequence>MTKQERMAGLLLVLLGMAVVYYGFSVLTVGTIQEPGPGFFPAICGTGIVILSVIWFITSLKTEACAAPLWEKGAWLSPLIAVILIAVYASIMEILGYILATIVFLIAWQQAIEREKWLKTGIIAIVGTTVMYVLFAYLLGVPLPEGILIAD</sequence>
<proteinExistence type="predicted"/>
<evidence type="ECO:0000259" key="2">
    <source>
        <dbReference type="Pfam" id="PF07331"/>
    </source>
</evidence>
<evidence type="ECO:0000313" key="3">
    <source>
        <dbReference type="EMBL" id="SCM78375.1"/>
    </source>
</evidence>
<feature type="transmembrane region" description="Helical" evidence="1">
    <location>
        <begin position="78"/>
        <end position="108"/>
    </location>
</feature>
<gene>
    <name evidence="3" type="ORF">KL86SPO_20007</name>
</gene>
<keyword evidence="1" id="KW-1133">Transmembrane helix</keyword>
<organism evidence="3">
    <name type="scientific">uncultured Sporomusa sp</name>
    <dbReference type="NCBI Taxonomy" id="307249"/>
    <lineage>
        <taxon>Bacteria</taxon>
        <taxon>Bacillati</taxon>
        <taxon>Bacillota</taxon>
        <taxon>Negativicutes</taxon>
        <taxon>Selenomonadales</taxon>
        <taxon>Sporomusaceae</taxon>
        <taxon>Sporomusa</taxon>
        <taxon>environmental samples</taxon>
    </lineage>
</organism>
<dbReference type="EMBL" id="FMJE01000002">
    <property type="protein sequence ID" value="SCM78375.1"/>
    <property type="molecule type" value="Genomic_DNA"/>
</dbReference>
<keyword evidence="1" id="KW-0472">Membrane</keyword>